<dbReference type="GO" id="GO:0030968">
    <property type="term" value="P:endoplasmic reticulum unfolded protein response"/>
    <property type="evidence" value="ECO:0007669"/>
    <property type="project" value="InterPro"/>
</dbReference>
<keyword evidence="3" id="KW-0067">ATP-binding</keyword>
<feature type="domain" description="KEN" evidence="4">
    <location>
        <begin position="256"/>
        <end position="391"/>
    </location>
</feature>
<reference evidence="5" key="1">
    <citation type="submission" date="2022-03" db="EMBL/GenBank/DDBJ databases">
        <title>A functionally conserved STORR gene fusion in Papaver species that diverged 16.8 million years ago.</title>
        <authorList>
            <person name="Catania T."/>
        </authorList>
    </citation>
    <scope>NUCLEOTIDE SEQUENCE</scope>
    <source>
        <strain evidence="5">S-191538</strain>
    </source>
</reference>
<dbReference type="AlphaFoldDB" id="A0AA42B597"/>
<sequence>MATTSTLNQVVTIGEVKHIVEELLHVRNGSLEISENVKLRITVDQSYDPVIEEKIRSHHILRYIGRAEDGSKLFDPYIMTLEELLQVKKGERNLDDFVEGCSEAVINLLKSFDFLDSDNRPTKGGIDLMRDTIEGLYELYLTGYHHGELTLKNIVICSEEGKLIAKLTRIKGKQKKDYYELGNIVHHLFGRWVGPEGKEKYVLAPEVDEFQNCVWKMGSKTLGLPESEWIALADERETSFYADPRTIFRHPWFWSADLAITFLIQFRILMTQCYKFKGFQVVSTFRSALDIVKTKGWYDKLDAVVKKSKAAQNRTTDETQYLLRLIRNMYCHFDEEEDDVKSTVGAPPDELFEYFRAKYPDMLLGVHRVLQHHFSKIKDVVHFSYSFELYL</sequence>
<dbReference type="GO" id="GO:0004521">
    <property type="term" value="F:RNA endonuclease activity"/>
    <property type="evidence" value="ECO:0007669"/>
    <property type="project" value="InterPro"/>
</dbReference>
<gene>
    <name evidence="5" type="ORF">MKW94_019208</name>
</gene>
<dbReference type="GO" id="GO:0005524">
    <property type="term" value="F:ATP binding"/>
    <property type="evidence" value="ECO:0007669"/>
    <property type="project" value="UniProtKB-KW"/>
</dbReference>
<dbReference type="PANTHER" id="PTHR13954">
    <property type="entry name" value="IRE1-RELATED"/>
    <property type="match status" value="1"/>
</dbReference>
<dbReference type="GO" id="GO:0006397">
    <property type="term" value="P:mRNA processing"/>
    <property type="evidence" value="ECO:0007669"/>
    <property type="project" value="InterPro"/>
</dbReference>
<dbReference type="InterPro" id="IPR045133">
    <property type="entry name" value="IRE1/2-like"/>
</dbReference>
<keyword evidence="1" id="KW-0732">Signal</keyword>
<dbReference type="PROSITE" id="PS51392">
    <property type="entry name" value="KEN"/>
    <property type="match status" value="1"/>
</dbReference>
<evidence type="ECO:0000256" key="2">
    <source>
        <dbReference type="ARBA" id="ARBA00022741"/>
    </source>
</evidence>
<accession>A0AA42B597</accession>
<organism evidence="5 6">
    <name type="scientific">Papaver nudicaule</name>
    <name type="common">Iceland poppy</name>
    <dbReference type="NCBI Taxonomy" id="74823"/>
    <lineage>
        <taxon>Eukaryota</taxon>
        <taxon>Viridiplantae</taxon>
        <taxon>Streptophyta</taxon>
        <taxon>Embryophyta</taxon>
        <taxon>Tracheophyta</taxon>
        <taxon>Spermatophyta</taxon>
        <taxon>Magnoliopsida</taxon>
        <taxon>Ranunculales</taxon>
        <taxon>Papaveraceae</taxon>
        <taxon>Papaveroideae</taxon>
        <taxon>Papaver</taxon>
    </lineage>
</organism>
<dbReference type="InterPro" id="IPR038357">
    <property type="entry name" value="KEN_sf"/>
</dbReference>
<evidence type="ECO:0000256" key="1">
    <source>
        <dbReference type="ARBA" id="ARBA00022729"/>
    </source>
</evidence>
<dbReference type="Gene3D" id="1.20.1440.180">
    <property type="entry name" value="KEN domain"/>
    <property type="match status" value="1"/>
</dbReference>
<dbReference type="GO" id="GO:0004674">
    <property type="term" value="F:protein serine/threonine kinase activity"/>
    <property type="evidence" value="ECO:0007669"/>
    <property type="project" value="InterPro"/>
</dbReference>
<dbReference type="Proteomes" id="UP001177140">
    <property type="component" value="Unassembled WGS sequence"/>
</dbReference>
<evidence type="ECO:0000256" key="3">
    <source>
        <dbReference type="ARBA" id="ARBA00022840"/>
    </source>
</evidence>
<evidence type="ECO:0000259" key="4">
    <source>
        <dbReference type="PROSITE" id="PS51392"/>
    </source>
</evidence>
<comment type="caution">
    <text evidence="5">The sequence shown here is derived from an EMBL/GenBank/DDBJ whole genome shotgun (WGS) entry which is preliminary data.</text>
</comment>
<keyword evidence="6" id="KW-1185">Reference proteome</keyword>
<dbReference type="Pfam" id="PF06479">
    <property type="entry name" value="Ribonuc_2-5A"/>
    <property type="match status" value="1"/>
</dbReference>
<dbReference type="InterPro" id="IPR010513">
    <property type="entry name" value="KEN_dom"/>
</dbReference>
<protein>
    <recommendedName>
        <fullName evidence="4">KEN domain-containing protein</fullName>
    </recommendedName>
</protein>
<proteinExistence type="predicted"/>
<dbReference type="EMBL" id="JAJJMA010344020">
    <property type="protein sequence ID" value="MCL7051927.1"/>
    <property type="molecule type" value="Genomic_DNA"/>
</dbReference>
<keyword evidence="2" id="KW-0547">Nucleotide-binding</keyword>
<evidence type="ECO:0000313" key="5">
    <source>
        <dbReference type="EMBL" id="MCL7051927.1"/>
    </source>
</evidence>
<evidence type="ECO:0000313" key="6">
    <source>
        <dbReference type="Proteomes" id="UP001177140"/>
    </source>
</evidence>
<dbReference type="PANTHER" id="PTHR13954:SF6">
    <property type="entry name" value="NON-SPECIFIC SERINE_THREONINE PROTEIN KINASE"/>
    <property type="match status" value="1"/>
</dbReference>
<name>A0AA42B597_PAPNU</name>